<name>A0A2P6VII1_9CHLO</name>
<reference evidence="4 5" key="1">
    <citation type="journal article" date="2018" name="Plant J.">
        <title>Genome sequences of Chlorella sorokiniana UTEX 1602 and Micractinium conductrix SAG 241.80: implications to maltose excretion by a green alga.</title>
        <authorList>
            <person name="Arriola M.B."/>
            <person name="Velmurugan N."/>
            <person name="Zhang Y."/>
            <person name="Plunkett M.H."/>
            <person name="Hondzo H."/>
            <person name="Barney B.M."/>
        </authorList>
    </citation>
    <scope>NUCLEOTIDE SEQUENCE [LARGE SCALE GENOMIC DNA]</scope>
    <source>
        <strain evidence="4 5">SAG 241.80</strain>
    </source>
</reference>
<accession>A0A2P6VII1</accession>
<feature type="compositionally biased region" description="Pro residues" evidence="2">
    <location>
        <begin position="288"/>
        <end position="408"/>
    </location>
</feature>
<feature type="region of interest" description="Disordered" evidence="2">
    <location>
        <begin position="282"/>
        <end position="425"/>
    </location>
</feature>
<dbReference type="GO" id="GO:0016301">
    <property type="term" value="F:kinase activity"/>
    <property type="evidence" value="ECO:0007669"/>
    <property type="project" value="UniProtKB-KW"/>
</dbReference>
<dbReference type="AlphaFoldDB" id="A0A2P6VII1"/>
<sequence>MARPGRAFLAAATALLLALSAPAAATDAAPSLLMMAAGSLPATANFAGLSRSTPAACDAGGSSDDHHDVPLRTYILTASRFNLRRAAASDGGSTHELRLPLDALPPFVPFVLNAAASGKGLRQGLIDPTRFLHDWAATMRAAARLLPGRHAMPGVAIEAQCSGGGNNTVEGLVSAGVLQQFTKAAPTNAHLLLHGPRKAAVLADIDWVRVEGDEAVLSLRWEGQPDIVPEGSGCHAEQAADAGHRHYHHQGMCGYELQQEDPAQALQTLMQNGERGVTLFIKCGVTDSPPPPAPSPSPPPPTPSPPPPPTPSPPPPPTPSPPPPPKPSPPPPPTPSPPPPKHMTPPPQKVASPPPPKKQVSPPPPKRSPPPPKRSPPPPKRSPPPPKRTPPPPKRSPPPPKRTPPVTPPRRKPPPPTGGGRGEGQVCNRRQRCAAGLFCYWSPPGAGGLCRKCRHAGQSCERAGEERSRWCCNPTTCQKLNSHGIGTCITHELRLPLDALTPFVPFVLNAAASGKGLHQGLIDATRFLIDWAAAMQTVARLHPGRHAAPVAAIEAQCSAGGNDTVEGFVSARARKHFTSAAPANAQMLLHGPRKVRFRRTSTNLSL</sequence>
<evidence type="ECO:0000256" key="2">
    <source>
        <dbReference type="SAM" id="MobiDB-lite"/>
    </source>
</evidence>
<keyword evidence="4" id="KW-0808">Transferase</keyword>
<keyword evidence="5" id="KW-1185">Reference proteome</keyword>
<comment type="caution">
    <text evidence="4">The sequence shown here is derived from an EMBL/GenBank/DDBJ whole genome shotgun (WGS) entry which is preliminary data.</text>
</comment>
<evidence type="ECO:0000256" key="3">
    <source>
        <dbReference type="SAM" id="SignalP"/>
    </source>
</evidence>
<gene>
    <name evidence="4" type="ORF">C2E20_3012</name>
</gene>
<proteinExistence type="predicted"/>
<feature type="chain" id="PRO_5015127598" evidence="3">
    <location>
        <begin position="26"/>
        <end position="606"/>
    </location>
</feature>
<keyword evidence="3" id="KW-0732">Signal</keyword>
<dbReference type="PANTHER" id="PTHR13037">
    <property type="entry name" value="FORMIN"/>
    <property type="match status" value="1"/>
</dbReference>
<keyword evidence="4" id="KW-0418">Kinase</keyword>
<dbReference type="PANTHER" id="PTHR13037:SF24">
    <property type="entry name" value="POLYCOMB PROTEIN PCL-RELATED"/>
    <property type="match status" value="1"/>
</dbReference>
<protein>
    <submittedName>
        <fullName evidence="4">Proline-rich receptor kinase PERK9</fullName>
    </submittedName>
</protein>
<evidence type="ECO:0000313" key="5">
    <source>
        <dbReference type="Proteomes" id="UP000239649"/>
    </source>
</evidence>
<dbReference type="EMBL" id="LHPF02000006">
    <property type="protein sequence ID" value="PSC73899.1"/>
    <property type="molecule type" value="Genomic_DNA"/>
</dbReference>
<dbReference type="Proteomes" id="UP000239649">
    <property type="component" value="Unassembled WGS sequence"/>
</dbReference>
<dbReference type="STRING" id="554055.A0A2P6VII1"/>
<keyword evidence="4" id="KW-0675">Receptor</keyword>
<dbReference type="PRINTS" id="PR01217">
    <property type="entry name" value="PRICHEXTENSN"/>
</dbReference>
<organism evidence="4 5">
    <name type="scientific">Micractinium conductrix</name>
    <dbReference type="NCBI Taxonomy" id="554055"/>
    <lineage>
        <taxon>Eukaryota</taxon>
        <taxon>Viridiplantae</taxon>
        <taxon>Chlorophyta</taxon>
        <taxon>core chlorophytes</taxon>
        <taxon>Trebouxiophyceae</taxon>
        <taxon>Chlorellales</taxon>
        <taxon>Chlorellaceae</taxon>
        <taxon>Chlorella clade</taxon>
        <taxon>Micractinium</taxon>
    </lineage>
</organism>
<evidence type="ECO:0000256" key="1">
    <source>
        <dbReference type="ARBA" id="ARBA00022581"/>
    </source>
</evidence>
<feature type="signal peptide" evidence="3">
    <location>
        <begin position="1"/>
        <end position="25"/>
    </location>
</feature>
<evidence type="ECO:0000313" key="4">
    <source>
        <dbReference type="EMBL" id="PSC73899.1"/>
    </source>
</evidence>
<keyword evidence="1" id="KW-0945">Host-virus interaction</keyword>